<dbReference type="FunFam" id="3.40.50.300:FF:001137">
    <property type="entry name" value="DEAD/DEAH box helicase"/>
    <property type="match status" value="1"/>
</dbReference>
<dbReference type="PANTHER" id="PTHR47957">
    <property type="entry name" value="ATP-DEPENDENT HELICASE HRQ1"/>
    <property type="match status" value="1"/>
</dbReference>
<accession>A0A4S4CXY2</accession>
<dbReference type="SMART" id="SM00487">
    <property type="entry name" value="DEXDc"/>
    <property type="match status" value="1"/>
</dbReference>
<proteinExistence type="predicted"/>
<dbReference type="InterPro" id="IPR000626">
    <property type="entry name" value="Ubiquitin-like_dom"/>
</dbReference>
<dbReference type="SUPFAM" id="SSF54236">
    <property type="entry name" value="Ubiquitin-like"/>
    <property type="match status" value="1"/>
</dbReference>
<evidence type="ECO:0000313" key="8">
    <source>
        <dbReference type="Proteomes" id="UP000306102"/>
    </source>
</evidence>
<dbReference type="SMART" id="SM00490">
    <property type="entry name" value="HELICc"/>
    <property type="match status" value="1"/>
</dbReference>
<dbReference type="Gene3D" id="3.40.50.300">
    <property type="entry name" value="P-loop containing nucleotide triphosphate hydrolases"/>
    <property type="match status" value="2"/>
</dbReference>
<keyword evidence="1" id="KW-0547">Nucleotide-binding</keyword>
<dbReference type="PROSITE" id="PS50053">
    <property type="entry name" value="UBIQUITIN_2"/>
    <property type="match status" value="1"/>
</dbReference>
<dbReference type="CDD" id="cd18797">
    <property type="entry name" value="SF2_C_Hrq"/>
    <property type="match status" value="1"/>
</dbReference>
<evidence type="ECO:0000259" key="6">
    <source>
        <dbReference type="PROSITE" id="PS51194"/>
    </source>
</evidence>
<dbReference type="Pfam" id="PF00271">
    <property type="entry name" value="Helicase_C"/>
    <property type="match status" value="1"/>
</dbReference>
<sequence>MGENEKENEGESEIQVRSLTGESTILSISPNKTIQHLKLLLTQTFPPASNSPNFHLFLKGVKLGLQSRIKSHSIESGEFIVLIPYMKKDQQQTQQYNEAGTRLKDKNECSTSKAADSAWSDMMQDLSFLRDISRKGNQPNVESKSMNSGDSNDVTGVSPVNRSSETKLKRTFKQEGNVDDIITGVLHSAENSQLDEQNCKRLMQLLESVNCLTNPHSGHCMLKELYLQDSDTNPYANENNACLCPSWLKTLMKAFYFLNIYSAYLQMQREKITSTYLKEALDQLSKFGLQVGIADLEHLSVLCPKVVRFVNDEIGISNSLGTLVIINSLVEQRHQVESTSHTVARKHVPTSKIVNAINKREGSFKTNLCNAVKLLMNKNGNEMEKFLSLEDLLMFMKESGTTARGNEAKRARRSCATSSSHSFEARCHDTNPLLPVKMVEHLRKGIGAWGQMVHVEKISARVACHVEIPNELSEKMKSALKCIGITRLYSHQAESVRASLAGKHVVVATMTSSGKSLCYNLPVLEVLSQNLLACALYLFPTKALAQDQLRALLAMTKEFDTSLDIGIYDGDTSQADRIWLRDNARLLITNPDMLHMSILPFHGQFRRILSNLRFVVIDEAHTYKGAFGCHTALILRRLRRLCSHVYGSDPSFVFCTATSANPREHAMELANLPTMELIQNDGSPSGQKIFVLWNPPLCPKTVSKRTTNVIDKKESLDKDIIFRRSSPILEVSCLFAEIVQHGLRCIVFCKTRKLCELVLCYTREILQETAPHLVNSICAYRAGYIAQDRRRIESEFFSGNLCGVAATNALELGIDVGHIDVTLHLGFPGSIASLWQQAGRSGRREKPSLAVYVAFEGPLDQYFMKFPQKLFRSSIECCHVDPKNQQVLEQHLVCAAVEHSLSFLHDEIYFGPGIKNAIMALKSKGYLIADPSKDSPNRIWSYIYVQTFDFRSEVYIRKVLEQHLVCAVVEHPLSFLHDEIYFGPGIKNAIMALKSKGYLIADPSKDSPNRIWSYIGHEKMPSRNVSIRAIETEKYKVIDKQKNEVLEEIEESKAFFQVYDGAVYMHQGKTYLVKELDISSKIALCQVADLKYYTKTRDYTDVHVIGGKIAYPARISNIQLSRTTSQVNTCKVTTTWFGFYRIWRGSNQIFDAVDLLLPTYSYESQAVWIRVPQSIKAAVEIKNLSFRAGLHAADHALLNVIPLYIICNSSDLASECVNPHDSRYVPERILLYDQHPGGTGISAQVQPIFTELLTAALELLTSCCCTADTGCPNCVQNLACHEYNEVLHKDAAIIIIKGVLDAEKSHFDELS</sequence>
<reference evidence="7 8" key="1">
    <citation type="journal article" date="2018" name="Proc. Natl. Acad. Sci. U.S.A.">
        <title>Draft genome sequence of Camellia sinensis var. sinensis provides insights into the evolution of the tea genome and tea quality.</title>
        <authorList>
            <person name="Wei C."/>
            <person name="Yang H."/>
            <person name="Wang S."/>
            <person name="Zhao J."/>
            <person name="Liu C."/>
            <person name="Gao L."/>
            <person name="Xia E."/>
            <person name="Lu Y."/>
            <person name="Tai Y."/>
            <person name="She G."/>
            <person name="Sun J."/>
            <person name="Cao H."/>
            <person name="Tong W."/>
            <person name="Gao Q."/>
            <person name="Li Y."/>
            <person name="Deng W."/>
            <person name="Jiang X."/>
            <person name="Wang W."/>
            <person name="Chen Q."/>
            <person name="Zhang S."/>
            <person name="Li H."/>
            <person name="Wu J."/>
            <person name="Wang P."/>
            <person name="Li P."/>
            <person name="Shi C."/>
            <person name="Zheng F."/>
            <person name="Jian J."/>
            <person name="Huang B."/>
            <person name="Shan D."/>
            <person name="Shi M."/>
            <person name="Fang C."/>
            <person name="Yue Y."/>
            <person name="Li F."/>
            <person name="Li D."/>
            <person name="Wei S."/>
            <person name="Han B."/>
            <person name="Jiang C."/>
            <person name="Yin Y."/>
            <person name="Xia T."/>
            <person name="Zhang Z."/>
            <person name="Bennetzen J.L."/>
            <person name="Zhao S."/>
            <person name="Wan X."/>
        </authorList>
    </citation>
    <scope>NUCLEOTIDE SEQUENCE [LARGE SCALE GENOMIC DNA]</scope>
    <source>
        <strain evidence="8">cv. Shuchazao</strain>
        <tissue evidence="7">Leaf</tissue>
    </source>
</reference>
<dbReference type="PANTHER" id="PTHR47957:SF3">
    <property type="entry name" value="ATP-DEPENDENT HELICASE HRQ1"/>
    <property type="match status" value="1"/>
</dbReference>
<keyword evidence="8" id="KW-1185">Reference proteome</keyword>
<dbReference type="InterPro" id="IPR029071">
    <property type="entry name" value="Ubiquitin-like_domsf"/>
</dbReference>
<dbReference type="PROSITE" id="PS51194">
    <property type="entry name" value="HELICASE_CTER"/>
    <property type="match status" value="1"/>
</dbReference>
<dbReference type="Pfam" id="PF09369">
    <property type="entry name" value="MZB"/>
    <property type="match status" value="1"/>
</dbReference>
<dbReference type="GO" id="GO:0005634">
    <property type="term" value="C:nucleus"/>
    <property type="evidence" value="ECO:0007669"/>
    <property type="project" value="TreeGrafter"/>
</dbReference>
<dbReference type="PROSITE" id="PS51192">
    <property type="entry name" value="HELICASE_ATP_BIND_1"/>
    <property type="match status" value="1"/>
</dbReference>
<feature type="domain" description="Helicase C-terminal" evidence="6">
    <location>
        <begin position="737"/>
        <end position="886"/>
    </location>
</feature>
<evidence type="ECO:0000313" key="7">
    <source>
        <dbReference type="EMBL" id="THF94517.1"/>
    </source>
</evidence>
<dbReference type="InterPro" id="IPR055227">
    <property type="entry name" value="HRQ1_WHD"/>
</dbReference>
<dbReference type="GO" id="GO:0006289">
    <property type="term" value="P:nucleotide-excision repair"/>
    <property type="evidence" value="ECO:0007669"/>
    <property type="project" value="TreeGrafter"/>
</dbReference>
<feature type="domain" description="Helicase ATP-binding" evidence="5">
    <location>
        <begin position="496"/>
        <end position="677"/>
    </location>
</feature>
<evidence type="ECO:0000259" key="4">
    <source>
        <dbReference type="PROSITE" id="PS50053"/>
    </source>
</evidence>
<dbReference type="Proteomes" id="UP000306102">
    <property type="component" value="Unassembled WGS sequence"/>
</dbReference>
<protein>
    <submittedName>
        <fullName evidence="7">Uncharacterized protein</fullName>
    </submittedName>
</protein>
<evidence type="ECO:0000256" key="3">
    <source>
        <dbReference type="SAM" id="MobiDB-lite"/>
    </source>
</evidence>
<dbReference type="EMBL" id="SDRB02013634">
    <property type="protein sequence ID" value="THF94517.1"/>
    <property type="molecule type" value="Genomic_DNA"/>
</dbReference>
<dbReference type="GO" id="GO:0003676">
    <property type="term" value="F:nucleic acid binding"/>
    <property type="evidence" value="ECO:0007669"/>
    <property type="project" value="InterPro"/>
</dbReference>
<dbReference type="GO" id="GO:0005524">
    <property type="term" value="F:ATP binding"/>
    <property type="evidence" value="ECO:0007669"/>
    <property type="project" value="UniProtKB-KW"/>
</dbReference>
<dbReference type="InterPro" id="IPR018973">
    <property type="entry name" value="MZB"/>
</dbReference>
<dbReference type="GO" id="GO:0036297">
    <property type="term" value="P:interstrand cross-link repair"/>
    <property type="evidence" value="ECO:0007669"/>
    <property type="project" value="TreeGrafter"/>
</dbReference>
<feature type="domain" description="Ubiquitin-like" evidence="4">
    <location>
        <begin position="12"/>
        <end position="83"/>
    </location>
</feature>
<dbReference type="SUPFAM" id="SSF52540">
    <property type="entry name" value="P-loop containing nucleoside triphosphate hydrolases"/>
    <property type="match status" value="1"/>
</dbReference>
<dbReference type="Pfam" id="PF22982">
    <property type="entry name" value="WHD_HRQ1"/>
    <property type="match status" value="2"/>
</dbReference>
<evidence type="ECO:0000256" key="1">
    <source>
        <dbReference type="ARBA" id="ARBA00022741"/>
    </source>
</evidence>
<dbReference type="InterPro" id="IPR027417">
    <property type="entry name" value="P-loop_NTPase"/>
</dbReference>
<dbReference type="STRING" id="542762.A0A4S4CXY2"/>
<evidence type="ECO:0000259" key="5">
    <source>
        <dbReference type="PROSITE" id="PS51192"/>
    </source>
</evidence>
<feature type="region of interest" description="Disordered" evidence="3">
    <location>
        <begin position="135"/>
        <end position="161"/>
    </location>
</feature>
<name>A0A4S4CXY2_CAMSN</name>
<dbReference type="CDD" id="cd17923">
    <property type="entry name" value="DEXHc_Hrq1-like"/>
    <property type="match status" value="1"/>
</dbReference>
<dbReference type="InterPro" id="IPR011545">
    <property type="entry name" value="DEAD/DEAH_box_helicase_dom"/>
</dbReference>
<dbReference type="Pfam" id="PF00270">
    <property type="entry name" value="DEAD"/>
    <property type="match status" value="1"/>
</dbReference>
<dbReference type="InterPro" id="IPR014001">
    <property type="entry name" value="Helicase_ATP-bd"/>
</dbReference>
<comment type="caution">
    <text evidence="7">The sequence shown here is derived from an EMBL/GenBank/DDBJ whole genome shotgun (WGS) entry which is preliminary data.</text>
</comment>
<keyword evidence="2" id="KW-0067">ATP-binding</keyword>
<dbReference type="InterPro" id="IPR001650">
    <property type="entry name" value="Helicase_C-like"/>
</dbReference>
<gene>
    <name evidence="7" type="ORF">TEA_016449</name>
</gene>
<organism evidence="7 8">
    <name type="scientific">Camellia sinensis var. sinensis</name>
    <name type="common">China tea</name>
    <dbReference type="NCBI Taxonomy" id="542762"/>
    <lineage>
        <taxon>Eukaryota</taxon>
        <taxon>Viridiplantae</taxon>
        <taxon>Streptophyta</taxon>
        <taxon>Embryophyta</taxon>
        <taxon>Tracheophyta</taxon>
        <taxon>Spermatophyta</taxon>
        <taxon>Magnoliopsida</taxon>
        <taxon>eudicotyledons</taxon>
        <taxon>Gunneridae</taxon>
        <taxon>Pentapetalae</taxon>
        <taxon>asterids</taxon>
        <taxon>Ericales</taxon>
        <taxon>Theaceae</taxon>
        <taxon>Camellia</taxon>
    </lineage>
</organism>
<evidence type="ECO:0000256" key="2">
    <source>
        <dbReference type="ARBA" id="ARBA00022840"/>
    </source>
</evidence>
<dbReference type="GO" id="GO:0043138">
    <property type="term" value="F:3'-5' DNA helicase activity"/>
    <property type="evidence" value="ECO:0007669"/>
    <property type="project" value="TreeGrafter"/>
</dbReference>